<reference evidence="13 14" key="1">
    <citation type="submission" date="2018-05" db="EMBL/GenBank/DDBJ databases">
        <title>Genomic Encyclopedia of Type Strains, Phase IV (KMG-IV): sequencing the most valuable type-strain genomes for metagenomic binning, comparative biology and taxonomic classification.</title>
        <authorList>
            <person name="Goeker M."/>
        </authorList>
    </citation>
    <scope>NUCLEOTIDE SEQUENCE [LARGE SCALE GENOMIC DNA]</scope>
    <source>
        <strain evidence="13 14">DSM 24906</strain>
    </source>
</reference>
<keyword evidence="8 10" id="KW-1133">Transmembrane helix</keyword>
<evidence type="ECO:0000313" key="13">
    <source>
        <dbReference type="EMBL" id="PWJ95464.1"/>
    </source>
</evidence>
<dbReference type="CDD" id="cd00075">
    <property type="entry name" value="HATPase"/>
    <property type="match status" value="1"/>
</dbReference>
<feature type="transmembrane region" description="Helical" evidence="10">
    <location>
        <begin position="162"/>
        <end position="181"/>
    </location>
</feature>
<keyword evidence="9 10" id="KW-0472">Membrane</keyword>
<gene>
    <name evidence="13" type="ORF">C7380_10594</name>
</gene>
<dbReference type="GO" id="GO:0000155">
    <property type="term" value="F:phosphorelay sensor kinase activity"/>
    <property type="evidence" value="ECO:0007669"/>
    <property type="project" value="InterPro"/>
</dbReference>
<accession>A0AA45C7L5</accession>
<comment type="subcellular location">
    <subcellularLocation>
        <location evidence="2">Membrane</location>
        <topology evidence="2">Multi-pass membrane protein</topology>
    </subcellularLocation>
</comment>
<feature type="transmembrane region" description="Helical" evidence="10">
    <location>
        <begin position="20"/>
        <end position="42"/>
    </location>
</feature>
<dbReference type="SMART" id="SM00387">
    <property type="entry name" value="HATPase_c"/>
    <property type="match status" value="1"/>
</dbReference>
<evidence type="ECO:0000259" key="11">
    <source>
        <dbReference type="PROSITE" id="PS50109"/>
    </source>
</evidence>
<dbReference type="PANTHER" id="PTHR45528:SF12">
    <property type="entry name" value="SENSOR HISTIDINE KINASE ARSS"/>
    <property type="match status" value="1"/>
</dbReference>
<dbReference type="GO" id="GO:0016020">
    <property type="term" value="C:membrane"/>
    <property type="evidence" value="ECO:0007669"/>
    <property type="project" value="UniProtKB-SubCell"/>
</dbReference>
<evidence type="ECO:0000256" key="1">
    <source>
        <dbReference type="ARBA" id="ARBA00000085"/>
    </source>
</evidence>
<dbReference type="PROSITE" id="PS50885">
    <property type="entry name" value="HAMP"/>
    <property type="match status" value="1"/>
</dbReference>
<dbReference type="AlphaFoldDB" id="A0AA45C7L5"/>
<feature type="domain" description="Histidine kinase" evidence="11">
    <location>
        <begin position="243"/>
        <end position="446"/>
    </location>
</feature>
<dbReference type="Gene3D" id="6.10.340.10">
    <property type="match status" value="1"/>
</dbReference>
<comment type="catalytic activity">
    <reaction evidence="1">
        <text>ATP + protein L-histidine = ADP + protein N-phospho-L-histidine.</text>
        <dbReference type="EC" id="2.7.13.3"/>
    </reaction>
</comment>
<dbReference type="EMBL" id="QGGI01000005">
    <property type="protein sequence ID" value="PWJ95464.1"/>
    <property type="molecule type" value="Genomic_DNA"/>
</dbReference>
<evidence type="ECO:0000256" key="3">
    <source>
        <dbReference type="ARBA" id="ARBA00012438"/>
    </source>
</evidence>
<evidence type="ECO:0000256" key="7">
    <source>
        <dbReference type="ARBA" id="ARBA00022777"/>
    </source>
</evidence>
<feature type="domain" description="HAMP" evidence="12">
    <location>
        <begin position="183"/>
        <end position="235"/>
    </location>
</feature>
<evidence type="ECO:0000256" key="5">
    <source>
        <dbReference type="ARBA" id="ARBA00022679"/>
    </source>
</evidence>
<comment type="caution">
    <text evidence="13">The sequence shown here is derived from an EMBL/GenBank/DDBJ whole genome shotgun (WGS) entry which is preliminary data.</text>
</comment>
<keyword evidence="7 13" id="KW-0418">Kinase</keyword>
<dbReference type="InterPro" id="IPR036097">
    <property type="entry name" value="HisK_dim/P_sf"/>
</dbReference>
<dbReference type="InterPro" id="IPR036890">
    <property type="entry name" value="HATPase_C_sf"/>
</dbReference>
<dbReference type="EC" id="2.7.13.3" evidence="3"/>
<dbReference type="InterPro" id="IPR003594">
    <property type="entry name" value="HATPase_dom"/>
</dbReference>
<protein>
    <recommendedName>
        <fullName evidence="3">histidine kinase</fullName>
        <ecNumber evidence="3">2.7.13.3</ecNumber>
    </recommendedName>
</protein>
<evidence type="ECO:0000259" key="12">
    <source>
        <dbReference type="PROSITE" id="PS50885"/>
    </source>
</evidence>
<evidence type="ECO:0000256" key="10">
    <source>
        <dbReference type="SAM" id="Phobius"/>
    </source>
</evidence>
<dbReference type="SMART" id="SM00388">
    <property type="entry name" value="HisKA"/>
    <property type="match status" value="1"/>
</dbReference>
<dbReference type="PRINTS" id="PR00344">
    <property type="entry name" value="BCTRLSENSOR"/>
</dbReference>
<dbReference type="Gene3D" id="1.10.287.130">
    <property type="match status" value="1"/>
</dbReference>
<evidence type="ECO:0000256" key="2">
    <source>
        <dbReference type="ARBA" id="ARBA00004141"/>
    </source>
</evidence>
<dbReference type="InterPro" id="IPR005467">
    <property type="entry name" value="His_kinase_dom"/>
</dbReference>
<evidence type="ECO:0000256" key="8">
    <source>
        <dbReference type="ARBA" id="ARBA00022989"/>
    </source>
</evidence>
<dbReference type="InterPro" id="IPR004358">
    <property type="entry name" value="Sig_transdc_His_kin-like_C"/>
</dbReference>
<evidence type="ECO:0000313" key="14">
    <source>
        <dbReference type="Proteomes" id="UP000245921"/>
    </source>
</evidence>
<dbReference type="Proteomes" id="UP000245921">
    <property type="component" value="Unassembled WGS sequence"/>
</dbReference>
<dbReference type="SUPFAM" id="SSF47384">
    <property type="entry name" value="Homodimeric domain of signal transducing histidine kinase"/>
    <property type="match status" value="1"/>
</dbReference>
<evidence type="ECO:0000256" key="9">
    <source>
        <dbReference type="ARBA" id="ARBA00023136"/>
    </source>
</evidence>
<feature type="transmembrane region" description="Helical" evidence="10">
    <location>
        <begin position="128"/>
        <end position="150"/>
    </location>
</feature>
<organism evidence="13 14">
    <name type="scientific">Oceanotoga teriensis</name>
    <dbReference type="NCBI Taxonomy" id="515440"/>
    <lineage>
        <taxon>Bacteria</taxon>
        <taxon>Thermotogati</taxon>
        <taxon>Thermotogota</taxon>
        <taxon>Thermotogae</taxon>
        <taxon>Petrotogales</taxon>
        <taxon>Petrotogaceae</taxon>
        <taxon>Oceanotoga</taxon>
    </lineage>
</organism>
<dbReference type="RefSeq" id="WP_109604374.1">
    <property type="nucleotide sequence ID" value="NZ_JAMHJO010000003.1"/>
</dbReference>
<dbReference type="CDD" id="cd00082">
    <property type="entry name" value="HisKA"/>
    <property type="match status" value="1"/>
</dbReference>
<dbReference type="PROSITE" id="PS50109">
    <property type="entry name" value="HIS_KIN"/>
    <property type="match status" value="1"/>
</dbReference>
<dbReference type="PANTHER" id="PTHR45528">
    <property type="entry name" value="SENSOR HISTIDINE KINASE CPXA"/>
    <property type="match status" value="1"/>
</dbReference>
<dbReference type="Pfam" id="PF02518">
    <property type="entry name" value="HATPase_c"/>
    <property type="match status" value="1"/>
</dbReference>
<dbReference type="InterPro" id="IPR050398">
    <property type="entry name" value="HssS/ArlS-like"/>
</dbReference>
<dbReference type="Gene3D" id="3.30.565.10">
    <property type="entry name" value="Histidine kinase-like ATPase, C-terminal domain"/>
    <property type="match status" value="1"/>
</dbReference>
<evidence type="ECO:0000256" key="4">
    <source>
        <dbReference type="ARBA" id="ARBA00022553"/>
    </source>
</evidence>
<dbReference type="InterPro" id="IPR003661">
    <property type="entry name" value="HisK_dim/P_dom"/>
</dbReference>
<dbReference type="Pfam" id="PF00512">
    <property type="entry name" value="HisKA"/>
    <property type="match status" value="1"/>
</dbReference>
<evidence type="ECO:0000256" key="6">
    <source>
        <dbReference type="ARBA" id="ARBA00022692"/>
    </source>
</evidence>
<keyword evidence="5" id="KW-0808">Transferase</keyword>
<dbReference type="SUPFAM" id="SSF55874">
    <property type="entry name" value="ATPase domain of HSP90 chaperone/DNA topoisomerase II/histidine kinase"/>
    <property type="match status" value="1"/>
</dbReference>
<sequence>MATLSEKEKNKKSAVFNQTFIITFTTFLLLSIMILALRIIVIDTSIDTYAHMFINEVSPSGSILKGTSELDNQDIIDRLLNDNDVIKKSLLANKIVIIDGKVLSDPYNLIYDGFTINKLPFLYKHQDYYYIFVAIQILGSKLMIVGGPAFEFTAFIKTFDRIAIITIFLASLSSLFISYFLSRNILRPVISISKHISEININNLEHRIPEQKTIEYEIISNKINSMLDRIQYGYEIQKQFISDVSHELRTPLTSISGYVKMLKRWGTRDEGVLIESIESIERSTNYLKDMIEKLLILNEPETEIEFEEFNIKRVVEKVLKLYDNSDYNFYIRGEDFKVKSSKEYLSIIFKIFIENAMKYSPENKNIDIIMKDYSIIIKDNGIGIAEDKKEKIFERFYKEDSARTTKSHGLGLSIAKKLGDKLNINIEVESKLNEGSSFILQFKNDV</sequence>
<name>A0AA45C7L5_9BACT</name>
<proteinExistence type="predicted"/>
<keyword evidence="4" id="KW-0597">Phosphoprotein</keyword>
<dbReference type="InterPro" id="IPR003660">
    <property type="entry name" value="HAMP_dom"/>
</dbReference>
<keyword evidence="6 10" id="KW-0812">Transmembrane</keyword>
<dbReference type="SMART" id="SM00304">
    <property type="entry name" value="HAMP"/>
    <property type="match status" value="1"/>
</dbReference>
<keyword evidence="14" id="KW-1185">Reference proteome</keyword>